<feature type="compositionally biased region" description="Basic residues" evidence="1">
    <location>
        <begin position="21"/>
        <end position="33"/>
    </location>
</feature>
<dbReference type="Proteomes" id="UP000593564">
    <property type="component" value="Unassembled WGS sequence"/>
</dbReference>
<accession>A0A7J7G6I3</accession>
<feature type="compositionally biased region" description="Low complexity" evidence="1">
    <location>
        <begin position="71"/>
        <end position="84"/>
    </location>
</feature>
<feature type="region of interest" description="Disordered" evidence="1">
    <location>
        <begin position="1"/>
        <end position="84"/>
    </location>
</feature>
<dbReference type="EMBL" id="JACBKZ010000013">
    <property type="protein sequence ID" value="KAF5934926.1"/>
    <property type="molecule type" value="Genomic_DNA"/>
</dbReference>
<reference evidence="3" key="1">
    <citation type="journal article" date="2020" name="Nat. Commun.">
        <title>Genome assembly of wild tea tree DASZ reveals pedigree and selection history of tea varieties.</title>
        <authorList>
            <person name="Zhang W."/>
            <person name="Zhang Y."/>
            <person name="Qiu H."/>
            <person name="Guo Y."/>
            <person name="Wan H."/>
            <person name="Zhang X."/>
            <person name="Scossa F."/>
            <person name="Alseekh S."/>
            <person name="Zhang Q."/>
            <person name="Wang P."/>
            <person name="Xu L."/>
            <person name="Schmidt M.H."/>
            <person name="Jia X."/>
            <person name="Li D."/>
            <person name="Zhu A."/>
            <person name="Guo F."/>
            <person name="Chen W."/>
            <person name="Ni D."/>
            <person name="Usadel B."/>
            <person name="Fernie A.R."/>
            <person name="Wen W."/>
        </authorList>
    </citation>
    <scope>NUCLEOTIDE SEQUENCE [LARGE SCALE GENOMIC DNA]</scope>
    <source>
        <strain evidence="3">cv. G240</strain>
    </source>
</reference>
<evidence type="ECO:0000313" key="3">
    <source>
        <dbReference type="Proteomes" id="UP000593564"/>
    </source>
</evidence>
<proteinExistence type="predicted"/>
<dbReference type="AlphaFoldDB" id="A0A7J7G6I3"/>
<feature type="compositionally biased region" description="Polar residues" evidence="1">
    <location>
        <begin position="54"/>
        <end position="70"/>
    </location>
</feature>
<evidence type="ECO:0000256" key="1">
    <source>
        <dbReference type="SAM" id="MobiDB-lite"/>
    </source>
</evidence>
<evidence type="ECO:0000313" key="2">
    <source>
        <dbReference type="EMBL" id="KAF5934926.1"/>
    </source>
</evidence>
<sequence length="129" mass="14689">MRILNREEEKLRQTSNIMKNNKMKNSRASRRRTTSSNPQPNGSKISEISKDSENSNPNLTSPSMKVSNSPAIKSASKTQKSASKVSITIQNTNRLNTYIHAIIYIYIYIKALNVDDQIIYIYIYIGGWC</sequence>
<gene>
    <name evidence="2" type="ORF">HYC85_026055</name>
</gene>
<organism evidence="2 3">
    <name type="scientific">Camellia sinensis</name>
    <name type="common">Tea plant</name>
    <name type="synonym">Thea sinensis</name>
    <dbReference type="NCBI Taxonomy" id="4442"/>
    <lineage>
        <taxon>Eukaryota</taxon>
        <taxon>Viridiplantae</taxon>
        <taxon>Streptophyta</taxon>
        <taxon>Embryophyta</taxon>
        <taxon>Tracheophyta</taxon>
        <taxon>Spermatophyta</taxon>
        <taxon>Magnoliopsida</taxon>
        <taxon>eudicotyledons</taxon>
        <taxon>Gunneridae</taxon>
        <taxon>Pentapetalae</taxon>
        <taxon>asterids</taxon>
        <taxon>Ericales</taxon>
        <taxon>Theaceae</taxon>
        <taxon>Camellia</taxon>
    </lineage>
</organism>
<feature type="compositionally biased region" description="Polar residues" evidence="1">
    <location>
        <begin position="37"/>
        <end position="46"/>
    </location>
</feature>
<name>A0A7J7G6I3_CAMSI</name>
<reference evidence="2 3" key="2">
    <citation type="submission" date="2020-07" db="EMBL/GenBank/DDBJ databases">
        <title>Genome assembly of wild tea tree DASZ reveals pedigree and selection history of tea varieties.</title>
        <authorList>
            <person name="Zhang W."/>
        </authorList>
    </citation>
    <scope>NUCLEOTIDE SEQUENCE [LARGE SCALE GENOMIC DNA]</scope>
    <source>
        <strain evidence="3">cv. G240</strain>
        <tissue evidence="2">Leaf</tissue>
    </source>
</reference>
<feature type="compositionally biased region" description="Basic and acidic residues" evidence="1">
    <location>
        <begin position="1"/>
        <end position="12"/>
    </location>
</feature>
<comment type="caution">
    <text evidence="2">The sequence shown here is derived from an EMBL/GenBank/DDBJ whole genome shotgun (WGS) entry which is preliminary data.</text>
</comment>
<protein>
    <submittedName>
        <fullName evidence="2">Uncharacterized protein</fullName>
    </submittedName>
</protein>
<keyword evidence="3" id="KW-1185">Reference proteome</keyword>